<dbReference type="GO" id="GO:0003735">
    <property type="term" value="F:structural constituent of ribosome"/>
    <property type="evidence" value="ECO:0007669"/>
    <property type="project" value="InterPro"/>
</dbReference>
<dbReference type="AlphaFoldDB" id="A0A2T9Z0Z0"/>
<dbReference type="Proteomes" id="UP000245699">
    <property type="component" value="Unassembled WGS sequence"/>
</dbReference>
<feature type="domain" description="KOW" evidence="5">
    <location>
        <begin position="33"/>
        <end position="60"/>
    </location>
</feature>
<keyword evidence="7" id="KW-1185">Reference proteome</keyword>
<keyword evidence="2 4" id="KW-0689">Ribosomal protein</keyword>
<evidence type="ECO:0000256" key="2">
    <source>
        <dbReference type="ARBA" id="ARBA00022980"/>
    </source>
</evidence>
<evidence type="ECO:0000313" key="6">
    <source>
        <dbReference type="EMBL" id="PVU98243.1"/>
    </source>
</evidence>
<dbReference type="GO" id="GO:0003723">
    <property type="term" value="F:RNA binding"/>
    <property type="evidence" value="ECO:0007669"/>
    <property type="project" value="InterPro"/>
</dbReference>
<gene>
    <name evidence="6" type="ORF">BB559_001721</name>
</gene>
<organism evidence="6 7">
    <name type="scientific">Furculomyces boomerangus</name>
    <dbReference type="NCBI Taxonomy" id="61424"/>
    <lineage>
        <taxon>Eukaryota</taxon>
        <taxon>Fungi</taxon>
        <taxon>Fungi incertae sedis</taxon>
        <taxon>Zoopagomycota</taxon>
        <taxon>Kickxellomycotina</taxon>
        <taxon>Harpellomycetes</taxon>
        <taxon>Harpellales</taxon>
        <taxon>Harpellaceae</taxon>
        <taxon>Furculomyces</taxon>
    </lineage>
</organism>
<comment type="caution">
    <text evidence="6">The sequence shown here is derived from an EMBL/GenBank/DDBJ whole genome shotgun (WGS) entry which is preliminary data.</text>
</comment>
<dbReference type="Gene3D" id="2.30.30.30">
    <property type="match status" value="1"/>
</dbReference>
<evidence type="ECO:0000313" key="7">
    <source>
        <dbReference type="Proteomes" id="UP000245699"/>
    </source>
</evidence>
<dbReference type="CDD" id="cd06089">
    <property type="entry name" value="KOW_RPL26"/>
    <property type="match status" value="1"/>
</dbReference>
<keyword evidence="3 4" id="KW-0687">Ribonucleoprotein</keyword>
<dbReference type="GO" id="GO:1990904">
    <property type="term" value="C:ribonucleoprotein complex"/>
    <property type="evidence" value="ECO:0007669"/>
    <property type="project" value="UniProtKB-KW"/>
</dbReference>
<dbReference type="InterPro" id="IPR014722">
    <property type="entry name" value="Rib_uL2_dom2"/>
</dbReference>
<dbReference type="STRING" id="61424.A0A2T9Z0Z0"/>
<dbReference type="Pfam" id="PF17136">
    <property type="entry name" value="ribosomal_L24"/>
    <property type="match status" value="1"/>
</dbReference>
<dbReference type="InterPro" id="IPR003256">
    <property type="entry name" value="Ribosomal_uL24"/>
</dbReference>
<dbReference type="NCBIfam" id="TIGR01079">
    <property type="entry name" value="rplX_bact"/>
    <property type="match status" value="1"/>
</dbReference>
<dbReference type="PANTHER" id="PTHR12903">
    <property type="entry name" value="MITOCHONDRIAL RIBOSOMAL PROTEIN L24"/>
    <property type="match status" value="1"/>
</dbReference>
<dbReference type="HAMAP" id="MF_01326_B">
    <property type="entry name" value="Ribosomal_uL24_B"/>
    <property type="match status" value="1"/>
</dbReference>
<evidence type="ECO:0000256" key="3">
    <source>
        <dbReference type="ARBA" id="ARBA00023274"/>
    </source>
</evidence>
<dbReference type="EMBL" id="MBFT01000087">
    <property type="protein sequence ID" value="PVU98243.1"/>
    <property type="molecule type" value="Genomic_DNA"/>
</dbReference>
<dbReference type="GO" id="GO:0005840">
    <property type="term" value="C:ribosome"/>
    <property type="evidence" value="ECO:0007669"/>
    <property type="project" value="UniProtKB-KW"/>
</dbReference>
<proteinExistence type="inferred from homology"/>
<dbReference type="OrthoDB" id="359154at2759"/>
<evidence type="ECO:0000256" key="1">
    <source>
        <dbReference type="ARBA" id="ARBA00010618"/>
    </source>
</evidence>
<evidence type="ECO:0000256" key="4">
    <source>
        <dbReference type="RuleBase" id="RU003477"/>
    </source>
</evidence>
<evidence type="ECO:0000259" key="5">
    <source>
        <dbReference type="SMART" id="SM00739"/>
    </source>
</evidence>
<comment type="similarity">
    <text evidence="1 4">Belongs to the universal ribosomal protein uL24 family.</text>
</comment>
<dbReference type="SMART" id="SM00739">
    <property type="entry name" value="KOW"/>
    <property type="match status" value="1"/>
</dbReference>
<protein>
    <recommendedName>
        <fullName evidence="5">KOW domain-containing protein</fullName>
    </recommendedName>
</protein>
<dbReference type="PROSITE" id="PS01108">
    <property type="entry name" value="RIBOSOMAL_L24"/>
    <property type="match status" value="1"/>
</dbReference>
<dbReference type="GO" id="GO:0006412">
    <property type="term" value="P:translation"/>
    <property type="evidence" value="ECO:0007669"/>
    <property type="project" value="InterPro"/>
</dbReference>
<name>A0A2T9Z0Z0_9FUNG</name>
<dbReference type="Pfam" id="PF00467">
    <property type="entry name" value="KOW"/>
    <property type="match status" value="1"/>
</dbReference>
<sequence>MPTIHKSILKRLNPRVTRLVKPLPENNIIKSWKIVRGDEVMVISGKDKGKKGRVVEVIRDHNSVKVTNLNIAKKSVPKSDSTPSGIILKEMPIHVSNVALIDPTDGMPTKIKLRKYVDPETGKSERRRYAIGTGTYIPKPKYLEYQTSWADGDKDTLPEEVSKVTYFPKSRERPMPSEILREVANRRRELI</sequence>
<dbReference type="InterPro" id="IPR005824">
    <property type="entry name" value="KOW"/>
</dbReference>
<dbReference type="SUPFAM" id="SSF50104">
    <property type="entry name" value="Translation proteins SH3-like domain"/>
    <property type="match status" value="1"/>
</dbReference>
<dbReference type="InterPro" id="IPR008991">
    <property type="entry name" value="Translation_prot_SH3-like_sf"/>
</dbReference>
<dbReference type="InterPro" id="IPR005825">
    <property type="entry name" value="Ribosomal_uL24_CS"/>
</dbReference>
<reference evidence="6 7" key="1">
    <citation type="journal article" date="2018" name="MBio">
        <title>Comparative Genomics Reveals the Core Gene Toolbox for the Fungus-Insect Symbiosis.</title>
        <authorList>
            <person name="Wang Y."/>
            <person name="Stata M."/>
            <person name="Wang W."/>
            <person name="Stajich J.E."/>
            <person name="White M.M."/>
            <person name="Moncalvo J.M."/>
        </authorList>
    </citation>
    <scope>NUCLEOTIDE SEQUENCE [LARGE SCALE GENOMIC DNA]</scope>
    <source>
        <strain evidence="6 7">AUS-77-4</strain>
    </source>
</reference>
<dbReference type="InterPro" id="IPR057264">
    <property type="entry name" value="Ribosomal_uL24_C"/>
</dbReference>
<dbReference type="InterPro" id="IPR041988">
    <property type="entry name" value="Ribosomal_uL24_KOW"/>
</dbReference>
<accession>A0A2T9Z0Z0</accession>